<feature type="compositionally biased region" description="Polar residues" evidence="1">
    <location>
        <begin position="174"/>
        <end position="186"/>
    </location>
</feature>
<proteinExistence type="predicted"/>
<accession>R8BCJ6</accession>
<evidence type="ECO:0000256" key="1">
    <source>
        <dbReference type="SAM" id="MobiDB-lite"/>
    </source>
</evidence>
<name>R8BCJ6_PHAM7</name>
<feature type="region of interest" description="Disordered" evidence="1">
    <location>
        <begin position="137"/>
        <end position="220"/>
    </location>
</feature>
<dbReference type="GeneID" id="19328219"/>
<feature type="compositionally biased region" description="Basic and acidic residues" evidence="1">
    <location>
        <begin position="137"/>
        <end position="148"/>
    </location>
</feature>
<organism evidence="2 3">
    <name type="scientific">Phaeoacremonium minimum (strain UCR-PA7)</name>
    <name type="common">Esca disease fungus</name>
    <name type="synonym">Togninia minima</name>
    <dbReference type="NCBI Taxonomy" id="1286976"/>
    <lineage>
        <taxon>Eukaryota</taxon>
        <taxon>Fungi</taxon>
        <taxon>Dikarya</taxon>
        <taxon>Ascomycota</taxon>
        <taxon>Pezizomycotina</taxon>
        <taxon>Sordariomycetes</taxon>
        <taxon>Sordariomycetidae</taxon>
        <taxon>Togniniales</taxon>
        <taxon>Togniniaceae</taxon>
        <taxon>Phaeoacremonium</taxon>
    </lineage>
</organism>
<dbReference type="RefSeq" id="XP_007918183.1">
    <property type="nucleotide sequence ID" value="XM_007919992.1"/>
</dbReference>
<gene>
    <name evidence="2" type="ORF">UCRPA7_7458</name>
</gene>
<sequence>MTITLTRFDPDEKTSRTMKNDLPKTQIRTKLLFVEQDPAAEGALPALRHLPGDIDLLAASSARLLTSLIELKPIEDDTPGGLAAEREAREKRLERARQKHNISIPVVGDRYGKRAPQARFLENLMAIKRLRGETDEVTVHTMETRQNDVEDDPEEMVERRKRAKATERHRKNRAGSTAGSTPTPGQWNDLAQPAAGAEDDTTMQDGAGDNDDEDSYPDEV</sequence>
<dbReference type="eggNOG" id="ENOG502SV1F">
    <property type="taxonomic scope" value="Eukaryota"/>
</dbReference>
<dbReference type="Proteomes" id="UP000014074">
    <property type="component" value="Unassembled WGS sequence"/>
</dbReference>
<keyword evidence="3" id="KW-1185">Reference proteome</keyword>
<dbReference type="KEGG" id="tmn:UCRPA7_7458"/>
<dbReference type="OrthoDB" id="1877767at2759"/>
<evidence type="ECO:0000313" key="2">
    <source>
        <dbReference type="EMBL" id="EON97023.1"/>
    </source>
</evidence>
<evidence type="ECO:0000313" key="3">
    <source>
        <dbReference type="Proteomes" id="UP000014074"/>
    </source>
</evidence>
<feature type="compositionally biased region" description="Acidic residues" evidence="1">
    <location>
        <begin position="197"/>
        <end position="220"/>
    </location>
</feature>
<protein>
    <submittedName>
        <fullName evidence="2">Uncharacterized protein</fullName>
    </submittedName>
</protein>
<dbReference type="AlphaFoldDB" id="R8BCJ6"/>
<dbReference type="HOGENOM" id="CLU_1256816_0_0_1"/>
<reference evidence="3" key="1">
    <citation type="journal article" date="2013" name="Genome Announc.">
        <title>Draft genome sequence of the ascomycete Phaeoacremonium aleophilum strain UCR-PA7, a causal agent of the esca disease complex in grapevines.</title>
        <authorList>
            <person name="Blanco-Ulate B."/>
            <person name="Rolshausen P."/>
            <person name="Cantu D."/>
        </authorList>
    </citation>
    <scope>NUCLEOTIDE SEQUENCE [LARGE SCALE GENOMIC DNA]</scope>
    <source>
        <strain evidence="3">UCR-PA7</strain>
    </source>
</reference>
<feature type="compositionally biased region" description="Basic residues" evidence="1">
    <location>
        <begin position="159"/>
        <end position="173"/>
    </location>
</feature>
<dbReference type="EMBL" id="KB933301">
    <property type="protein sequence ID" value="EON97023.1"/>
    <property type="molecule type" value="Genomic_DNA"/>
</dbReference>